<sequence length="488" mass="55322">MRTEVYRRLRGGVAFRSSRFKRGLQLAYLLIGVLVAVLLLVLLLSNRVMATLAGGGRSKRDGGWSSSRYIPFPASKLPAANVPIGVATIFVSIASFRDVECLTTVESLLTQANNSHRIFLGISEERFGHEPSCVNAPLIFKAIGIERNRTLRWRDVVPSAFVERSKKHPPPPMPILHAGRDTDLLTCYVSKSATMLHEGKQVGALKGCQIVTRVGDPDDARGPTYGRYLTSVMYTGQDYYLVVDSHTRVVPDWDSKMIRFARLMPTRGVLSHYPNGYTPQDPDKELSKDDIMSMCTGVIPPTNIPKLGAQWVKKRDHPFLQSFVAAGFIFGDAQFVKDVPFDPYLPYLFEGEEILYTTRLWTSGWDSYCPGDAFLYHNYDRPKAPRFWSVVYNSKMKEQRMYEERIASMRVLYLTRRHKLNSTVLEVSHADAHKTHPAVGYEEERFGMGHLRPIHEYWKFAELSDEFTVAKDNEGRWTGGRGLCNRAV</sequence>
<evidence type="ECO:0008006" key="3">
    <source>
        <dbReference type="Google" id="ProtNLM"/>
    </source>
</evidence>
<protein>
    <recommendedName>
        <fullName evidence="3">Glycosyltransferase (GlcNAc)</fullName>
    </recommendedName>
</protein>
<accession>G0TVJ7</accession>
<dbReference type="InterPro" id="IPR029044">
    <property type="entry name" value="Nucleotide-diphossugar_trans"/>
</dbReference>
<dbReference type="PANTHER" id="PTHR34496">
    <property type="entry name" value="GLCNAC TRANSFERASE-RELATED"/>
    <property type="match status" value="1"/>
</dbReference>
<organism evidence="2">
    <name type="scientific">Trypanosoma vivax (strain Y486)</name>
    <dbReference type="NCBI Taxonomy" id="1055687"/>
    <lineage>
        <taxon>Eukaryota</taxon>
        <taxon>Discoba</taxon>
        <taxon>Euglenozoa</taxon>
        <taxon>Kinetoplastea</taxon>
        <taxon>Metakinetoplastina</taxon>
        <taxon>Trypanosomatida</taxon>
        <taxon>Trypanosomatidae</taxon>
        <taxon>Trypanosoma</taxon>
        <taxon>Duttonella</taxon>
    </lineage>
</organism>
<dbReference type="OMA" id="FRKWESI"/>
<proteinExistence type="predicted"/>
<evidence type="ECO:0000313" key="2">
    <source>
        <dbReference type="EMBL" id="CCC47963.1"/>
    </source>
</evidence>
<dbReference type="AlphaFoldDB" id="G0TVJ7"/>
<keyword evidence="1" id="KW-0812">Transmembrane</keyword>
<dbReference type="InterPro" id="IPR021067">
    <property type="entry name" value="Glycosyltransferase"/>
</dbReference>
<keyword evidence="1" id="KW-1133">Transmembrane helix</keyword>
<evidence type="ECO:0000256" key="1">
    <source>
        <dbReference type="SAM" id="Phobius"/>
    </source>
</evidence>
<dbReference type="Gene3D" id="3.90.550.10">
    <property type="entry name" value="Spore Coat Polysaccharide Biosynthesis Protein SpsA, Chain A"/>
    <property type="match status" value="1"/>
</dbReference>
<dbReference type="VEuPathDB" id="TriTrypDB:TvY486_0501730"/>
<reference evidence="2" key="1">
    <citation type="journal article" date="2012" name="Proc. Natl. Acad. Sci. U.S.A.">
        <title>Antigenic diversity is generated by distinct evolutionary mechanisms in African trypanosome species.</title>
        <authorList>
            <person name="Jackson A.P."/>
            <person name="Berry A."/>
            <person name="Aslett M."/>
            <person name="Allison H.C."/>
            <person name="Burton P."/>
            <person name="Vavrova-Anderson J."/>
            <person name="Brown R."/>
            <person name="Browne H."/>
            <person name="Corton N."/>
            <person name="Hauser H."/>
            <person name="Gamble J."/>
            <person name="Gilderthorp R."/>
            <person name="Marcello L."/>
            <person name="McQuillan J."/>
            <person name="Otto T.D."/>
            <person name="Quail M.A."/>
            <person name="Sanders M.J."/>
            <person name="van Tonder A."/>
            <person name="Ginger M.L."/>
            <person name="Field M.C."/>
            <person name="Barry J.D."/>
            <person name="Hertz-Fowler C."/>
            <person name="Berriman M."/>
        </authorList>
    </citation>
    <scope>NUCLEOTIDE SEQUENCE</scope>
    <source>
        <strain evidence="2">Y486</strain>
    </source>
</reference>
<name>G0TVJ7_TRYVY</name>
<dbReference type="Pfam" id="PF11397">
    <property type="entry name" value="GlcNAc"/>
    <property type="match status" value="1"/>
</dbReference>
<dbReference type="SUPFAM" id="SSF53448">
    <property type="entry name" value="Nucleotide-diphospho-sugar transferases"/>
    <property type="match status" value="1"/>
</dbReference>
<dbReference type="EMBL" id="HE573021">
    <property type="protein sequence ID" value="CCC47963.1"/>
    <property type="molecule type" value="Genomic_DNA"/>
</dbReference>
<gene>
    <name evidence="2" type="ORF">TVY486_0501730</name>
</gene>
<dbReference type="PANTHER" id="PTHR34496:SF11">
    <property type="entry name" value="GLYCOSYLTRANSFERASE (GLCNAC)"/>
    <property type="match status" value="1"/>
</dbReference>
<feature type="transmembrane region" description="Helical" evidence="1">
    <location>
        <begin position="26"/>
        <end position="44"/>
    </location>
</feature>
<keyword evidence="1" id="KW-0472">Membrane</keyword>